<evidence type="ECO:0000256" key="2">
    <source>
        <dbReference type="ARBA" id="ARBA00022525"/>
    </source>
</evidence>
<feature type="chain" id="PRO_5039445562" evidence="6">
    <location>
        <begin position="25"/>
        <end position="434"/>
    </location>
</feature>
<evidence type="ECO:0000313" key="9">
    <source>
        <dbReference type="Proteomes" id="UP000440713"/>
    </source>
</evidence>
<evidence type="ECO:0000256" key="5">
    <source>
        <dbReference type="SAM" id="MobiDB-lite"/>
    </source>
</evidence>
<evidence type="ECO:0000256" key="3">
    <source>
        <dbReference type="ARBA" id="ARBA00022729"/>
    </source>
</evidence>
<evidence type="ECO:0000259" key="7">
    <source>
        <dbReference type="PROSITE" id="PS50847"/>
    </source>
</evidence>
<dbReference type="InterPro" id="IPR008964">
    <property type="entry name" value="Invasin/intimin_cell_adhesion"/>
</dbReference>
<feature type="region of interest" description="Disordered" evidence="5">
    <location>
        <begin position="380"/>
        <end position="402"/>
    </location>
</feature>
<sequence length="434" mass="46159">MKTNKKILNLLAAMTLAIPMAVSAGTLNNIYAESIITSVVNSTDNKPLSGVTLAFYSTTNNVSKKIFTVKTNEQGKLNKESVVAFNSFDVSNIIDDKGDLNLKDGSYYYVDESVVDGFVKNVKPVKFSVVNGVAPNIERAYSKLSSDKAQLVVNAVDASGNPVEGATLDLFKQVNGAYVRLASLTTDSDGLLLDVINRTSEDSNTVIDTSNGTLILPSGNYKIVPKNSTSALKPVKNEYAVEVAASKIVSLSVNYSKSTSSSGNDQSQGNNLSEVKTGVKILVRNEKKTPLENQEIAIYSTDADGSNEKLLFVGKTNSQGIFEYDKVSKGAELLGKNGVVALEAGNYYYKLYNYSNAKKHAFKVEAGKVNNQVFTITVGSSSSKTSNGTTSSTGSNVSKSGSTLAKTGVESTLAYSASGIAMVSGGLYILKRKK</sequence>
<keyword evidence="3 6" id="KW-0732">Signal</keyword>
<proteinExistence type="predicted"/>
<dbReference type="SUPFAM" id="SSF49373">
    <property type="entry name" value="Invasin/intimin cell-adhesion fragments"/>
    <property type="match status" value="1"/>
</dbReference>
<comment type="caution">
    <text evidence="8">The sequence shown here is derived from an EMBL/GenBank/DDBJ whole genome shotgun (WGS) entry which is preliminary data.</text>
</comment>
<dbReference type="PROSITE" id="PS50847">
    <property type="entry name" value="GRAM_POS_ANCHORING"/>
    <property type="match status" value="1"/>
</dbReference>
<dbReference type="Gene3D" id="2.60.40.10">
    <property type="entry name" value="Immunoglobulins"/>
    <property type="match status" value="1"/>
</dbReference>
<dbReference type="Proteomes" id="UP000440713">
    <property type="component" value="Unassembled WGS sequence"/>
</dbReference>
<keyword evidence="4" id="KW-0572">Peptidoglycan-anchor</keyword>
<protein>
    <submittedName>
        <fullName evidence="8">LPXTG cell wall anchor domain-containing protein</fullName>
    </submittedName>
</protein>
<evidence type="ECO:0000256" key="6">
    <source>
        <dbReference type="SAM" id="SignalP"/>
    </source>
</evidence>
<dbReference type="AlphaFoldDB" id="A0A6N7WZN2"/>
<dbReference type="NCBIfam" id="TIGR01167">
    <property type="entry name" value="LPXTG_anchor"/>
    <property type="match status" value="1"/>
</dbReference>
<dbReference type="InterPro" id="IPR013783">
    <property type="entry name" value="Ig-like_fold"/>
</dbReference>
<dbReference type="InterPro" id="IPR019931">
    <property type="entry name" value="LPXTG_anchor"/>
</dbReference>
<keyword evidence="2" id="KW-0964">Secreted</keyword>
<keyword evidence="9" id="KW-1185">Reference proteome</keyword>
<evidence type="ECO:0000256" key="1">
    <source>
        <dbReference type="ARBA" id="ARBA00022512"/>
    </source>
</evidence>
<evidence type="ECO:0000313" key="8">
    <source>
        <dbReference type="EMBL" id="MST62258.1"/>
    </source>
</evidence>
<name>A0A6N7WZN2_9FIRM</name>
<reference evidence="8 9" key="1">
    <citation type="submission" date="2019-08" db="EMBL/GenBank/DDBJ databases">
        <title>In-depth cultivation of the pig gut microbiome towards novel bacterial diversity and tailored functional studies.</title>
        <authorList>
            <person name="Wylensek D."/>
            <person name="Hitch T.C.A."/>
            <person name="Clavel T."/>
        </authorList>
    </citation>
    <scope>NUCLEOTIDE SEQUENCE [LARGE SCALE GENOMIC DNA]</scope>
    <source>
        <strain evidence="8 9">WCA-SAB-591-4A-A</strain>
    </source>
</reference>
<gene>
    <name evidence="8" type="ORF">FYJ71_04620</name>
</gene>
<accession>A0A6N7WZN2</accession>
<keyword evidence="1" id="KW-0134">Cell wall</keyword>
<organism evidence="8 9">
    <name type="scientific">Peptostreptococcus porci</name>
    <dbReference type="NCBI Taxonomy" id="2652282"/>
    <lineage>
        <taxon>Bacteria</taxon>
        <taxon>Bacillati</taxon>
        <taxon>Bacillota</taxon>
        <taxon>Clostridia</taxon>
        <taxon>Peptostreptococcales</taxon>
        <taxon>Peptostreptococcaceae</taxon>
        <taxon>Peptostreptococcus</taxon>
    </lineage>
</organism>
<feature type="signal peptide" evidence="6">
    <location>
        <begin position="1"/>
        <end position="24"/>
    </location>
</feature>
<feature type="domain" description="Gram-positive cocci surface proteins LPxTG" evidence="7">
    <location>
        <begin position="404"/>
        <end position="434"/>
    </location>
</feature>
<dbReference type="RefSeq" id="WP_154537655.1">
    <property type="nucleotide sequence ID" value="NZ_JAQYHJ010000142.1"/>
</dbReference>
<evidence type="ECO:0000256" key="4">
    <source>
        <dbReference type="ARBA" id="ARBA00023088"/>
    </source>
</evidence>
<dbReference type="EMBL" id="VUNE01000002">
    <property type="protein sequence ID" value="MST62258.1"/>
    <property type="molecule type" value="Genomic_DNA"/>
</dbReference>